<evidence type="ECO:0000313" key="11">
    <source>
        <dbReference type="Proteomes" id="UP000253529"/>
    </source>
</evidence>
<evidence type="ECO:0000256" key="7">
    <source>
        <dbReference type="SAM" id="MobiDB-lite"/>
    </source>
</evidence>
<keyword evidence="11" id="KW-1185">Reference proteome</keyword>
<feature type="transmembrane region" description="Helical" evidence="8">
    <location>
        <begin position="188"/>
        <end position="207"/>
    </location>
</feature>
<feature type="region of interest" description="Disordered" evidence="7">
    <location>
        <begin position="484"/>
        <end position="512"/>
    </location>
</feature>
<reference evidence="10 11" key="1">
    <citation type="submission" date="2018-06" db="EMBL/GenBank/DDBJ databases">
        <title>Genomic Encyclopedia of Type Strains, Phase IV (KMG-IV): sequencing the most valuable type-strain genomes for metagenomic binning, comparative biology and taxonomic classification.</title>
        <authorList>
            <person name="Goeker M."/>
        </authorList>
    </citation>
    <scope>NUCLEOTIDE SEQUENCE [LARGE SCALE GENOMIC DNA]</scope>
    <source>
        <strain evidence="10 11">DSM 24875</strain>
    </source>
</reference>
<keyword evidence="8" id="KW-1133">Transmembrane helix</keyword>
<keyword evidence="3" id="KW-0597">Phosphoprotein</keyword>
<dbReference type="PROSITE" id="PS50109">
    <property type="entry name" value="HIS_KIN"/>
    <property type="match status" value="1"/>
</dbReference>
<dbReference type="InterPro" id="IPR005467">
    <property type="entry name" value="His_kinase_dom"/>
</dbReference>
<dbReference type="GO" id="GO:0000155">
    <property type="term" value="F:phosphorelay sensor kinase activity"/>
    <property type="evidence" value="ECO:0007669"/>
    <property type="project" value="InterPro"/>
</dbReference>
<dbReference type="Gene3D" id="3.30.565.10">
    <property type="entry name" value="Histidine kinase-like ATPase, C-terminal domain"/>
    <property type="match status" value="1"/>
</dbReference>
<feature type="coiled-coil region" evidence="6">
    <location>
        <begin position="217"/>
        <end position="251"/>
    </location>
</feature>
<evidence type="ECO:0000256" key="4">
    <source>
        <dbReference type="ARBA" id="ARBA00022679"/>
    </source>
</evidence>
<dbReference type="PANTHER" id="PTHR43047:SF72">
    <property type="entry name" value="OSMOSENSING HISTIDINE PROTEIN KINASE SLN1"/>
    <property type="match status" value="1"/>
</dbReference>
<keyword evidence="4" id="KW-0808">Transferase</keyword>
<dbReference type="SUPFAM" id="SSF55874">
    <property type="entry name" value="ATPase domain of HSP90 chaperone/DNA topoisomerase II/histidine kinase"/>
    <property type="match status" value="1"/>
</dbReference>
<evidence type="ECO:0000256" key="1">
    <source>
        <dbReference type="ARBA" id="ARBA00000085"/>
    </source>
</evidence>
<keyword evidence="6" id="KW-0175">Coiled coil</keyword>
<evidence type="ECO:0000256" key="8">
    <source>
        <dbReference type="SAM" id="Phobius"/>
    </source>
</evidence>
<evidence type="ECO:0000256" key="6">
    <source>
        <dbReference type="SAM" id="Coils"/>
    </source>
</evidence>
<accession>A0A366F935</accession>
<evidence type="ECO:0000256" key="3">
    <source>
        <dbReference type="ARBA" id="ARBA00022553"/>
    </source>
</evidence>
<evidence type="ECO:0000313" key="10">
    <source>
        <dbReference type="EMBL" id="RBP11148.1"/>
    </source>
</evidence>
<dbReference type="GO" id="GO:0009927">
    <property type="term" value="F:histidine phosphotransfer kinase activity"/>
    <property type="evidence" value="ECO:0007669"/>
    <property type="project" value="TreeGrafter"/>
</dbReference>
<feature type="transmembrane region" description="Helical" evidence="8">
    <location>
        <begin position="53"/>
        <end position="71"/>
    </location>
</feature>
<sequence length="512" mass="54187">MSEWKAKRWTGGEDSPGVGADRREIGVDPWRARRIRSGPGAPRGRFARIHRDSALLVGLVALGAAAVALGLVGAPALATWVLVVCAVGLVTALPIALLDSGDTGGSAGVWRRSVVVATAFCGSAWAWLIFAQLRSPDPDAPAFAMLVMLLLSTVLSLLAATIPAAFVAGMAPMVIGVGLACGARRENAALPVAAMTIGVVCACLVVVHRLRAAAARSVSLQAEKDALIAELEQARLNSDEARRRAESANLAKSRFLATMSHELRTPLNAILGFSEVMKGEMFGPHGVASYREYSNDIHVSGQHLLMLINEILDLSRVEAGRYELNEEAVSLHGVVEDCCRLLAMRAKGRNLTLTEAFDKALPPIRADERAVRQITLNLLTNAIKFTPQGGSLAVKVGWTHSGGQYVAIRDTGPGIPPEEIPVVLSSFGRGSLAHKKAEEGSGLGLPIVKGLVELHGGQFRLTSEPQEGTEAVVIFPPERVMSAPAALGSDALPEPQRGRGARRWRSDPAEAA</sequence>
<dbReference type="PRINTS" id="PR00344">
    <property type="entry name" value="BCTRLSENSOR"/>
</dbReference>
<evidence type="ECO:0000256" key="5">
    <source>
        <dbReference type="ARBA" id="ARBA00022777"/>
    </source>
</evidence>
<dbReference type="InterPro" id="IPR036097">
    <property type="entry name" value="HisK_dim/P_sf"/>
</dbReference>
<feature type="region of interest" description="Disordered" evidence="7">
    <location>
        <begin position="1"/>
        <end position="23"/>
    </location>
</feature>
<dbReference type="EMBL" id="QNRK01000017">
    <property type="protein sequence ID" value="RBP11148.1"/>
    <property type="molecule type" value="Genomic_DNA"/>
</dbReference>
<dbReference type="EC" id="2.7.13.3" evidence="2"/>
<dbReference type="CDD" id="cd00075">
    <property type="entry name" value="HATPase"/>
    <property type="match status" value="1"/>
</dbReference>
<feature type="transmembrane region" description="Helical" evidence="8">
    <location>
        <begin position="109"/>
        <end position="130"/>
    </location>
</feature>
<dbReference type="AlphaFoldDB" id="A0A366F935"/>
<feature type="transmembrane region" description="Helical" evidence="8">
    <location>
        <begin position="77"/>
        <end position="97"/>
    </location>
</feature>
<dbReference type="InterPro" id="IPR036890">
    <property type="entry name" value="HATPase_C_sf"/>
</dbReference>
<keyword evidence="5 10" id="KW-0418">Kinase</keyword>
<dbReference type="Proteomes" id="UP000253529">
    <property type="component" value="Unassembled WGS sequence"/>
</dbReference>
<proteinExistence type="predicted"/>
<organism evidence="10 11">
    <name type="scientific">Roseiarcus fermentans</name>
    <dbReference type="NCBI Taxonomy" id="1473586"/>
    <lineage>
        <taxon>Bacteria</taxon>
        <taxon>Pseudomonadati</taxon>
        <taxon>Pseudomonadota</taxon>
        <taxon>Alphaproteobacteria</taxon>
        <taxon>Hyphomicrobiales</taxon>
        <taxon>Roseiarcaceae</taxon>
        <taxon>Roseiarcus</taxon>
    </lineage>
</organism>
<evidence type="ECO:0000256" key="2">
    <source>
        <dbReference type="ARBA" id="ARBA00012438"/>
    </source>
</evidence>
<dbReference type="OrthoDB" id="9801651at2"/>
<keyword evidence="8" id="KW-0812">Transmembrane</keyword>
<dbReference type="InterPro" id="IPR004358">
    <property type="entry name" value="Sig_transdc_His_kin-like_C"/>
</dbReference>
<dbReference type="Gene3D" id="1.10.287.130">
    <property type="match status" value="1"/>
</dbReference>
<name>A0A366F935_9HYPH</name>
<comment type="catalytic activity">
    <reaction evidence="1">
        <text>ATP + protein L-histidine = ADP + protein N-phospho-L-histidine.</text>
        <dbReference type="EC" id="2.7.13.3"/>
    </reaction>
</comment>
<dbReference type="InterPro" id="IPR003661">
    <property type="entry name" value="HisK_dim/P_dom"/>
</dbReference>
<comment type="caution">
    <text evidence="10">The sequence shown here is derived from an EMBL/GenBank/DDBJ whole genome shotgun (WGS) entry which is preliminary data.</text>
</comment>
<keyword evidence="8" id="KW-0472">Membrane</keyword>
<dbReference type="GO" id="GO:0005886">
    <property type="term" value="C:plasma membrane"/>
    <property type="evidence" value="ECO:0007669"/>
    <property type="project" value="TreeGrafter"/>
</dbReference>
<dbReference type="InterPro" id="IPR003594">
    <property type="entry name" value="HATPase_dom"/>
</dbReference>
<dbReference type="Pfam" id="PF02518">
    <property type="entry name" value="HATPase_c"/>
    <property type="match status" value="1"/>
</dbReference>
<dbReference type="SMART" id="SM00387">
    <property type="entry name" value="HATPase_c"/>
    <property type="match status" value="1"/>
</dbReference>
<dbReference type="PANTHER" id="PTHR43047">
    <property type="entry name" value="TWO-COMPONENT HISTIDINE PROTEIN KINASE"/>
    <property type="match status" value="1"/>
</dbReference>
<dbReference type="Pfam" id="PF00512">
    <property type="entry name" value="HisKA"/>
    <property type="match status" value="1"/>
</dbReference>
<dbReference type="CDD" id="cd00082">
    <property type="entry name" value="HisKA"/>
    <property type="match status" value="1"/>
</dbReference>
<dbReference type="RefSeq" id="WP_113890254.1">
    <property type="nucleotide sequence ID" value="NZ_QNRK01000017.1"/>
</dbReference>
<evidence type="ECO:0000259" key="9">
    <source>
        <dbReference type="PROSITE" id="PS50109"/>
    </source>
</evidence>
<gene>
    <name evidence="10" type="ORF">DFR50_11733</name>
</gene>
<feature type="transmembrane region" description="Helical" evidence="8">
    <location>
        <begin position="142"/>
        <end position="167"/>
    </location>
</feature>
<feature type="domain" description="Histidine kinase" evidence="9">
    <location>
        <begin position="258"/>
        <end position="479"/>
    </location>
</feature>
<dbReference type="SUPFAM" id="SSF47384">
    <property type="entry name" value="Homodimeric domain of signal transducing histidine kinase"/>
    <property type="match status" value="1"/>
</dbReference>
<dbReference type="SMART" id="SM00388">
    <property type="entry name" value="HisKA"/>
    <property type="match status" value="1"/>
</dbReference>
<protein>
    <recommendedName>
        <fullName evidence="2">histidine kinase</fullName>
        <ecNumber evidence="2">2.7.13.3</ecNumber>
    </recommendedName>
</protein>